<evidence type="ECO:0000256" key="1">
    <source>
        <dbReference type="SAM" id="Coils"/>
    </source>
</evidence>
<accession>A0A835CNZ8</accession>
<dbReference type="AlphaFoldDB" id="A0A835CNZ8"/>
<protein>
    <submittedName>
        <fullName evidence="2">Uncharacterized protein</fullName>
    </submittedName>
</protein>
<name>A0A835CNZ8_APHGI</name>
<comment type="caution">
    <text evidence="2">The sequence shown here is derived from an EMBL/GenBank/DDBJ whole genome shotgun (WGS) entry which is preliminary data.</text>
</comment>
<gene>
    <name evidence="2" type="ORF">HCN44_002881</name>
</gene>
<reference evidence="2 3" key="1">
    <citation type="submission" date="2020-08" db="EMBL/GenBank/DDBJ databases">
        <title>Aphidius gifuensis genome sequencing and assembly.</title>
        <authorList>
            <person name="Du Z."/>
        </authorList>
    </citation>
    <scope>NUCLEOTIDE SEQUENCE [LARGE SCALE GENOMIC DNA]</scope>
    <source>
        <strain evidence="2">YNYX2018</strain>
        <tissue evidence="2">Adults</tissue>
    </source>
</reference>
<organism evidence="2 3">
    <name type="scientific">Aphidius gifuensis</name>
    <name type="common">Parasitoid wasp</name>
    <dbReference type="NCBI Taxonomy" id="684658"/>
    <lineage>
        <taxon>Eukaryota</taxon>
        <taxon>Metazoa</taxon>
        <taxon>Ecdysozoa</taxon>
        <taxon>Arthropoda</taxon>
        <taxon>Hexapoda</taxon>
        <taxon>Insecta</taxon>
        <taxon>Pterygota</taxon>
        <taxon>Neoptera</taxon>
        <taxon>Endopterygota</taxon>
        <taxon>Hymenoptera</taxon>
        <taxon>Apocrita</taxon>
        <taxon>Ichneumonoidea</taxon>
        <taxon>Braconidae</taxon>
        <taxon>Aphidiinae</taxon>
        <taxon>Aphidius</taxon>
    </lineage>
</organism>
<evidence type="ECO:0000313" key="3">
    <source>
        <dbReference type="Proteomes" id="UP000639338"/>
    </source>
</evidence>
<dbReference type="EMBL" id="JACMRX010000004">
    <property type="protein sequence ID" value="KAF7991319.1"/>
    <property type="molecule type" value="Genomic_DNA"/>
</dbReference>
<dbReference type="Proteomes" id="UP000639338">
    <property type="component" value="Unassembled WGS sequence"/>
</dbReference>
<proteinExistence type="predicted"/>
<sequence length="187" mass="21511">MDRELLSLEKNMVLIDQQKNDLESNILNVKDLQDQLTRQKKILAESIAIKDELVEIQDKVNKEKGNISAEECEEYKKLITSKIIIVLSERSLVFMGLPQEILNDDLHDQVLYLVCVALGETEKLIKDLNNNVAVFELGLADKKHQLEIQKLKVLKLISDGSFLLKQFTQKMNNWVNEVRAAIDRPIQ</sequence>
<feature type="coiled-coil region" evidence="1">
    <location>
        <begin position="5"/>
        <end position="39"/>
    </location>
</feature>
<evidence type="ECO:0000313" key="2">
    <source>
        <dbReference type="EMBL" id="KAF7991319.1"/>
    </source>
</evidence>
<keyword evidence="3" id="KW-1185">Reference proteome</keyword>
<keyword evidence="1" id="KW-0175">Coiled coil</keyword>